<proteinExistence type="predicted"/>
<gene>
    <name evidence="1" type="ORF">NCTC11647_02931</name>
</gene>
<dbReference type="Proteomes" id="UP000251647">
    <property type="component" value="Unassembled WGS sequence"/>
</dbReference>
<dbReference type="AlphaFoldDB" id="A0A2T3QL87"/>
<organism evidence="1 2">
    <name type="scientific">Photobacterium damselae</name>
    <dbReference type="NCBI Taxonomy" id="38293"/>
    <lineage>
        <taxon>Bacteria</taxon>
        <taxon>Pseudomonadati</taxon>
        <taxon>Pseudomonadota</taxon>
        <taxon>Gammaproteobacteria</taxon>
        <taxon>Vibrionales</taxon>
        <taxon>Vibrionaceae</taxon>
        <taxon>Photobacterium</taxon>
    </lineage>
</organism>
<evidence type="ECO:0000313" key="2">
    <source>
        <dbReference type="Proteomes" id="UP000251647"/>
    </source>
</evidence>
<dbReference type="InterPro" id="IPR014054">
    <property type="entry name" value="Phage_regulatory_Rha"/>
</dbReference>
<dbReference type="RefSeq" id="WP_005305671.1">
    <property type="nucleotide sequence ID" value="NZ_PYOG01000006.1"/>
</dbReference>
<accession>A0A2T3QL87</accession>
<protein>
    <submittedName>
        <fullName evidence="1">Uncharacterized phage-encoded protein</fullName>
    </submittedName>
</protein>
<dbReference type="EMBL" id="UATL01000005">
    <property type="protein sequence ID" value="SPY43996.1"/>
    <property type="molecule type" value="Genomic_DNA"/>
</dbReference>
<dbReference type="NCBIfam" id="TIGR02681">
    <property type="entry name" value="phage_pRha"/>
    <property type="match status" value="1"/>
</dbReference>
<sequence length="198" mass="22283">MPSQNVLSIAQLSPSDLVFLSPDNDLVTDSMSISKHFHKQHKDILRKIETLDCSEIFTSAHFYAHVRKLDIGNNAIRDSKYYQMTKDGFMFLVMGFTGKRAAVIKEAYITAFNLMAEQLKKQSAFLPCHRTLTVFENGQPIESKLVPNDAFIISKSKLPSLLQEGNVFTVDELLEIANSANRKIAELAKIHGKPLVQK</sequence>
<dbReference type="Pfam" id="PF09669">
    <property type="entry name" value="Phage_pRha"/>
    <property type="match status" value="1"/>
</dbReference>
<dbReference type="OrthoDB" id="79831at2"/>
<name>A0A2T3QL87_PHODM</name>
<reference evidence="1 2" key="1">
    <citation type="submission" date="2018-06" db="EMBL/GenBank/DDBJ databases">
        <authorList>
            <consortium name="Pathogen Informatics"/>
            <person name="Doyle S."/>
        </authorList>
    </citation>
    <scope>NUCLEOTIDE SEQUENCE [LARGE SCALE GENOMIC DNA]</scope>
    <source>
        <strain evidence="1 2">NCTC11647</strain>
    </source>
</reference>
<evidence type="ECO:0000313" key="1">
    <source>
        <dbReference type="EMBL" id="SPY43996.1"/>
    </source>
</evidence>